<feature type="compositionally biased region" description="Polar residues" evidence="2">
    <location>
        <begin position="203"/>
        <end position="217"/>
    </location>
</feature>
<keyword evidence="4" id="KW-1185">Reference proteome</keyword>
<feature type="compositionally biased region" description="Low complexity" evidence="2">
    <location>
        <begin position="1257"/>
        <end position="1287"/>
    </location>
</feature>
<dbReference type="GO" id="GO:0005814">
    <property type="term" value="C:centriole"/>
    <property type="evidence" value="ECO:0007669"/>
    <property type="project" value="TreeGrafter"/>
</dbReference>
<dbReference type="STRING" id="7375.A0A0L0CEB9"/>
<organism evidence="3 4">
    <name type="scientific">Lucilia cuprina</name>
    <name type="common">Green bottle fly</name>
    <name type="synonym">Australian sheep blowfly</name>
    <dbReference type="NCBI Taxonomy" id="7375"/>
    <lineage>
        <taxon>Eukaryota</taxon>
        <taxon>Metazoa</taxon>
        <taxon>Ecdysozoa</taxon>
        <taxon>Arthropoda</taxon>
        <taxon>Hexapoda</taxon>
        <taxon>Insecta</taxon>
        <taxon>Pterygota</taxon>
        <taxon>Neoptera</taxon>
        <taxon>Endopterygota</taxon>
        <taxon>Diptera</taxon>
        <taxon>Brachycera</taxon>
        <taxon>Muscomorpha</taxon>
        <taxon>Oestroidea</taxon>
        <taxon>Calliphoridae</taxon>
        <taxon>Luciliinae</taxon>
        <taxon>Lucilia</taxon>
    </lineage>
</organism>
<evidence type="ECO:0000313" key="3">
    <source>
        <dbReference type="EMBL" id="KNC29824.1"/>
    </source>
</evidence>
<feature type="compositionally biased region" description="Polar residues" evidence="2">
    <location>
        <begin position="1213"/>
        <end position="1233"/>
    </location>
</feature>
<dbReference type="PANTHER" id="PTHR34343:SF1">
    <property type="entry name" value="SEROLOGICALLY DEFINED COLON CANCER ANTIGEN 8"/>
    <property type="match status" value="1"/>
</dbReference>
<proteinExistence type="predicted"/>
<accession>A0A0L0CEB9</accession>
<gene>
    <name evidence="3" type="ORF">FF38_01504</name>
</gene>
<sequence length="1386" mass="156279">MRPSRGGVHKKSKTMDYTNYAYNEAVGRLKMMLADSYTAPKTNTTPSYLRSFNDDSADNYSDNMSTIDRPVFADISKYLSPSQKSRLGGGSYRPKKALSGFSASKENLTSPARQYQTTALPTAAVSSSAAVDYYASTPKAQMPPTDSVQAPVEIFNFIEKQEDYIEQLEKESKYCRNELSNLLGKVKDVINENEQLTEHARSELNNLGKSEKITTSPSSDSDDILYTNKKTSTPRKKEVKSPRYASAPNIVYEARISELEAELMQANIDLKRVKTENDDLKKKLARSDISTSSNSALNCEAHRKQIELLQKDKTTLEETIRQLHKSLDEAKSQQYSQSSKRYINDLVQMERSQAELEVRHLRDELDRQHERVRELQHEMARRLADERANAERRYNNQVDQLGGDLSSQWEQVAKLQLDLERQKRYENDLKRDLANRNSQIEELKMELRANRSTFLADMAQVNAEKQSLEQEITALRLQLDRASRENKTEAARLNAEINSLRQRLDRADADLLHSKREVLRLNDEIANLEKELAYGEMKNEIRPTKKDLDKRISEMQEKHDLQPQQQLQTSQTSTQIQPVPENLKDNDGLTMDVVKTPVVETQTPATITTQSIEETTTKELVLVQPAARENVNVYTSRFDDEHIWENISRSTERLDLEWAKMAPLPKLTTSTSSKTNCHCQLYKKYSSRESLISDMCKCKKGPLRTSYKHSDLTKYGNTVTKNLSFNNKNTNKKTTIAQPLKPTTTTIADCHLFHHRHNLTLDLKHPCTKRDNKDQNLDNTLLNIENTNTNDTSTSNTISTHYERSNSRTKFRKSPRLDCHSRTRCYSHDRLMDYTRTEPLTWLQQHLVLKQTIKTCHTYPTTTMNYENAATPDCHRYDDTPSTTCCQGQHVLRACCNNKECLKVVEEPTAKKQEQDKSTNTENMQEEKLLSKKKPVKVDINVRLVPKSTKREKSKSAVKNQDTIKVDKEEPLEARALADENPQQNLRDMNSKLMDRLKHIWSSYKELNIKLQKIQSFESFRESPVQCETNSGREEHNSTHNLTFIQQQQQQKPSTFGTTNNDPPRSITDDYSSSSKTNPYSYDSILGKTTAGDTNTTTAMPTSTTASYDNDYKSKYESPNSAYDYKTSTTINDNDDENLKDNIGEGEKNQQQQPRDSNVGDSNTNANDTAGDYATTGEIPDATNVADYSAADYSGYEGYDQQQYDATAYDPSYDQSQYGGESAQYDGTGQGYDTTAYDYNATDYDASSYQYDTSGGQQPQAAEPTTSATSAPAAAATVPTPVATTVPNSGSTGATEGRAQSRTSSGPVGPTTATGGVSSTKPPLPQQSSTPATKNISSPSLMRSFDSDTCTEIDDNGAFDEPHLSSDSLTDKTLSPAQTAIRRMSP</sequence>
<comment type="caution">
    <text evidence="3">The sequence shown here is derived from an EMBL/GenBank/DDBJ whole genome shotgun (WGS) entry which is preliminary data.</text>
</comment>
<dbReference type="GO" id="GO:0005813">
    <property type="term" value="C:centrosome"/>
    <property type="evidence" value="ECO:0007669"/>
    <property type="project" value="InterPro"/>
</dbReference>
<feature type="compositionally biased region" description="Low complexity" evidence="2">
    <location>
        <begin position="1303"/>
        <end position="1320"/>
    </location>
</feature>
<dbReference type="Gene3D" id="1.20.5.1700">
    <property type="match status" value="1"/>
</dbReference>
<feature type="region of interest" description="Disordered" evidence="2">
    <location>
        <begin position="783"/>
        <end position="813"/>
    </location>
</feature>
<feature type="compositionally biased region" description="Polar residues" evidence="2">
    <location>
        <begin position="1117"/>
        <end position="1132"/>
    </location>
</feature>
<feature type="non-terminal residue" evidence="3">
    <location>
        <position position="1386"/>
    </location>
</feature>
<dbReference type="OrthoDB" id="10252347at2759"/>
<feature type="compositionally biased region" description="Basic and acidic residues" evidence="2">
    <location>
        <begin position="1137"/>
        <end position="1148"/>
    </location>
</feature>
<feature type="region of interest" description="Disordered" evidence="2">
    <location>
        <begin position="1202"/>
        <end position="1386"/>
    </location>
</feature>
<feature type="region of interest" description="Disordered" evidence="2">
    <location>
        <begin position="202"/>
        <end position="241"/>
    </location>
</feature>
<dbReference type="GO" id="GO:0001764">
    <property type="term" value="P:neuron migration"/>
    <property type="evidence" value="ECO:0007669"/>
    <property type="project" value="TreeGrafter"/>
</dbReference>
<feature type="coiled-coil region" evidence="1">
    <location>
        <begin position="249"/>
        <end position="538"/>
    </location>
</feature>
<dbReference type="GO" id="GO:0007098">
    <property type="term" value="P:centrosome cycle"/>
    <property type="evidence" value="ECO:0007669"/>
    <property type="project" value="InterPro"/>
</dbReference>
<reference evidence="3 4" key="1">
    <citation type="journal article" date="2015" name="Nat. Commun.">
        <title>Lucilia cuprina genome unlocks parasitic fly biology to underpin future interventions.</title>
        <authorList>
            <person name="Anstead C.A."/>
            <person name="Korhonen P.K."/>
            <person name="Young N.D."/>
            <person name="Hall R.S."/>
            <person name="Jex A.R."/>
            <person name="Murali S.C."/>
            <person name="Hughes D.S."/>
            <person name="Lee S.F."/>
            <person name="Perry T."/>
            <person name="Stroehlein A.J."/>
            <person name="Ansell B.R."/>
            <person name="Breugelmans B."/>
            <person name="Hofmann A."/>
            <person name="Qu J."/>
            <person name="Dugan S."/>
            <person name="Lee S.L."/>
            <person name="Chao H."/>
            <person name="Dinh H."/>
            <person name="Han Y."/>
            <person name="Doddapaneni H.V."/>
            <person name="Worley K.C."/>
            <person name="Muzny D.M."/>
            <person name="Ioannidis P."/>
            <person name="Waterhouse R.M."/>
            <person name="Zdobnov E.M."/>
            <person name="James P.J."/>
            <person name="Bagnall N.H."/>
            <person name="Kotze A.C."/>
            <person name="Gibbs R.A."/>
            <person name="Richards S."/>
            <person name="Batterham P."/>
            <person name="Gasser R.B."/>
        </authorList>
    </citation>
    <scope>NUCLEOTIDE SEQUENCE [LARGE SCALE GENOMIC DNA]</scope>
    <source>
        <strain evidence="3 4">LS</strain>
        <tissue evidence="3">Full body</tissue>
    </source>
</reference>
<dbReference type="PANTHER" id="PTHR34343">
    <property type="entry name" value="SEROLOGICALLY DEFINED COLON CANCER ANTIGEN 8"/>
    <property type="match status" value="1"/>
</dbReference>
<feature type="region of interest" description="Disordered" evidence="2">
    <location>
        <begin position="556"/>
        <end position="588"/>
    </location>
</feature>
<feature type="compositionally biased region" description="Polar residues" evidence="2">
    <location>
        <begin position="1245"/>
        <end position="1256"/>
    </location>
</feature>
<keyword evidence="1" id="KW-0175">Coiled coil</keyword>
<evidence type="ECO:0000313" key="4">
    <source>
        <dbReference type="Proteomes" id="UP000037069"/>
    </source>
</evidence>
<feature type="compositionally biased region" description="Low complexity" evidence="2">
    <location>
        <begin position="783"/>
        <end position="800"/>
    </location>
</feature>
<feature type="compositionally biased region" description="Acidic residues" evidence="2">
    <location>
        <begin position="1349"/>
        <end position="1358"/>
    </location>
</feature>
<feature type="compositionally biased region" description="Low complexity" evidence="2">
    <location>
        <begin position="1089"/>
        <end position="1105"/>
    </location>
</feature>
<dbReference type="InterPro" id="IPR031887">
    <property type="entry name" value="SDCCAG8"/>
</dbReference>
<name>A0A0L0CEB9_LUCCU</name>
<feature type="compositionally biased region" description="Polar residues" evidence="2">
    <location>
        <begin position="1149"/>
        <end position="1168"/>
    </location>
</feature>
<feature type="compositionally biased region" description="Polar residues" evidence="2">
    <location>
        <begin position="1326"/>
        <end position="1341"/>
    </location>
</feature>
<dbReference type="EMBL" id="JRES01000623">
    <property type="protein sequence ID" value="KNC29824.1"/>
    <property type="molecule type" value="Genomic_DNA"/>
</dbReference>
<feature type="compositionally biased region" description="Polar residues" evidence="2">
    <location>
        <begin position="1044"/>
        <end position="1081"/>
    </location>
</feature>
<dbReference type="Proteomes" id="UP000037069">
    <property type="component" value="Unassembled WGS sequence"/>
</dbReference>
<evidence type="ECO:0008006" key="5">
    <source>
        <dbReference type="Google" id="ProtNLM"/>
    </source>
</evidence>
<feature type="compositionally biased region" description="Low complexity" evidence="2">
    <location>
        <begin position="1365"/>
        <end position="1375"/>
    </location>
</feature>
<dbReference type="Pfam" id="PF15964">
    <property type="entry name" value="CCCAP"/>
    <property type="match status" value="1"/>
</dbReference>
<feature type="region of interest" description="Disordered" evidence="2">
    <location>
        <begin position="1044"/>
        <end position="1179"/>
    </location>
</feature>
<protein>
    <recommendedName>
        <fullName evidence="5">Serologically defined colon cancer antigen 8</fullName>
    </recommendedName>
</protein>
<dbReference type="GO" id="GO:0035148">
    <property type="term" value="P:tube formation"/>
    <property type="evidence" value="ECO:0007669"/>
    <property type="project" value="TreeGrafter"/>
</dbReference>
<evidence type="ECO:0000256" key="2">
    <source>
        <dbReference type="SAM" id="MobiDB-lite"/>
    </source>
</evidence>
<feature type="compositionally biased region" description="Polar residues" evidence="2">
    <location>
        <begin position="1288"/>
        <end position="1302"/>
    </location>
</feature>
<dbReference type="GO" id="GO:0030010">
    <property type="term" value="P:establishment of cell polarity"/>
    <property type="evidence" value="ECO:0007669"/>
    <property type="project" value="TreeGrafter"/>
</dbReference>
<feature type="coiled-coil region" evidence="1">
    <location>
        <begin position="158"/>
        <end position="199"/>
    </location>
</feature>
<feature type="region of interest" description="Disordered" evidence="2">
    <location>
        <begin position="909"/>
        <end position="930"/>
    </location>
</feature>
<evidence type="ECO:0000256" key="1">
    <source>
        <dbReference type="SAM" id="Coils"/>
    </source>
</evidence>
<feature type="compositionally biased region" description="Low complexity" evidence="2">
    <location>
        <begin position="562"/>
        <end position="578"/>
    </location>
</feature>